<evidence type="ECO:0000313" key="3">
    <source>
        <dbReference type="Proteomes" id="UP000190813"/>
    </source>
</evidence>
<gene>
    <name evidence="2" type="ORF">BAZ10_18265</name>
</gene>
<keyword evidence="3" id="KW-1185">Reference proteome</keyword>
<dbReference type="PROSITE" id="PS51257">
    <property type="entry name" value="PROKAR_LIPOPROTEIN"/>
    <property type="match status" value="1"/>
</dbReference>
<evidence type="ECO:0000313" key="2">
    <source>
        <dbReference type="EMBL" id="OPC69812.1"/>
    </source>
</evidence>
<dbReference type="EMBL" id="MAHX01000002">
    <property type="protein sequence ID" value="OPC69812.1"/>
    <property type="molecule type" value="Genomic_DNA"/>
</dbReference>
<name>A0A1T3MYY4_9FLAO</name>
<protein>
    <recommendedName>
        <fullName evidence="4">TonB C-terminal domain-containing protein</fullName>
    </recommendedName>
</protein>
<sequence>MALKSFLLFCILFISLSCIKQRTNQYEIDCNYETKLAKNDFKYQNYTYTNFMGFDFDINAENEFSDLLRENKIKYKSATESCVVYENTQFERCYPREMNRLLENKYGKLFFDSLKVLGVKQFVLKNKDSIFPFEVCDLTSRTTKTNDDSEQFDRLQKDYFSSFKYPKSYVKRKGDENHSNTTTHFVIMKDGTAKDFNTESSLVNTKNNIFEKSFNKSVETYVESLNWKPALIKGIPVNSYMNVTIFYD</sequence>
<reference evidence="2 3" key="1">
    <citation type="submission" date="2016-06" db="EMBL/GenBank/DDBJ databases">
        <title>Revisiting the taxonomy of the Elizabethkingia Genus based on Whole-Genome Sequencing, Optical Mapping, and MALDI-TOF.</title>
        <authorList>
            <person name="Nicholson A.C."/>
        </authorList>
    </citation>
    <scope>NUCLEOTIDE SEQUENCE [LARGE SCALE GENOMIC DNA]</scope>
    <source>
        <strain evidence="2 3">G4070</strain>
    </source>
</reference>
<keyword evidence="1" id="KW-0732">Signal</keyword>
<dbReference type="AlphaFoldDB" id="A0A1T3MYY4"/>
<feature type="signal peptide" evidence="1">
    <location>
        <begin position="1"/>
        <end position="20"/>
    </location>
</feature>
<dbReference type="RefSeq" id="WP_078770501.1">
    <property type="nucleotide sequence ID" value="NZ_CBCSBR010000012.1"/>
</dbReference>
<dbReference type="Proteomes" id="UP000190813">
    <property type="component" value="Unassembled WGS sequence"/>
</dbReference>
<comment type="caution">
    <text evidence="2">The sequence shown here is derived from an EMBL/GenBank/DDBJ whole genome shotgun (WGS) entry which is preliminary data.</text>
</comment>
<proteinExistence type="predicted"/>
<accession>A0A1T3MYY4</accession>
<dbReference type="Gene3D" id="3.30.1150.10">
    <property type="match status" value="1"/>
</dbReference>
<evidence type="ECO:0000256" key="1">
    <source>
        <dbReference type="SAM" id="SignalP"/>
    </source>
</evidence>
<organism evidence="2 3">
    <name type="scientific">Elizabethkingia occulta</name>
    <dbReference type="NCBI Taxonomy" id="1867263"/>
    <lineage>
        <taxon>Bacteria</taxon>
        <taxon>Pseudomonadati</taxon>
        <taxon>Bacteroidota</taxon>
        <taxon>Flavobacteriia</taxon>
        <taxon>Flavobacteriales</taxon>
        <taxon>Weeksellaceae</taxon>
        <taxon>Elizabethkingia</taxon>
    </lineage>
</organism>
<feature type="chain" id="PRO_5012775143" description="TonB C-terminal domain-containing protein" evidence="1">
    <location>
        <begin position="21"/>
        <end position="248"/>
    </location>
</feature>
<evidence type="ECO:0008006" key="4">
    <source>
        <dbReference type="Google" id="ProtNLM"/>
    </source>
</evidence>